<evidence type="ECO:0000313" key="2">
    <source>
        <dbReference type="Proteomes" id="UP000011996"/>
    </source>
</evidence>
<protein>
    <submittedName>
        <fullName evidence="1">Uncharacterized protein</fullName>
    </submittedName>
</protein>
<organism evidence="1 2">
    <name type="scientific">Rhodopirellula europaea SH398</name>
    <dbReference type="NCBI Taxonomy" id="1263868"/>
    <lineage>
        <taxon>Bacteria</taxon>
        <taxon>Pseudomonadati</taxon>
        <taxon>Planctomycetota</taxon>
        <taxon>Planctomycetia</taxon>
        <taxon>Pirellulales</taxon>
        <taxon>Pirellulaceae</taxon>
        <taxon>Rhodopirellula</taxon>
    </lineage>
</organism>
<dbReference type="EMBL" id="ANOF01000024">
    <property type="protein sequence ID" value="EMI28694.1"/>
    <property type="molecule type" value="Genomic_DNA"/>
</dbReference>
<dbReference type="Proteomes" id="UP000011996">
    <property type="component" value="Unassembled WGS sequence"/>
</dbReference>
<dbReference type="OrthoDB" id="290957at2"/>
<proteinExistence type="predicted"/>
<dbReference type="AlphaFoldDB" id="M5SQZ2"/>
<accession>M5SQZ2</accession>
<comment type="caution">
    <text evidence="1">The sequence shown here is derived from an EMBL/GenBank/DDBJ whole genome shotgun (WGS) entry which is preliminary data.</text>
</comment>
<gene>
    <name evidence="1" type="ORF">RESH_00749</name>
</gene>
<name>M5SQZ2_9BACT</name>
<sequence length="111" mass="12076">MTLMSFGNAMPVHIDMLSLVGYESADRDMQPATTLNARKLAMQTGLHSLRQVTGTDFGYDPAMWREYLIEAGDEHGYTHPWAFSDVDAAVLAALDDPNVVAALDLMSLGDG</sequence>
<dbReference type="PATRIC" id="fig|1263868.3.peg.815"/>
<reference evidence="1 2" key="1">
    <citation type="journal article" date="2013" name="Mar. Genomics">
        <title>Expression of sulfatases in Rhodopirellula baltica and the diversity of sulfatases in the genus Rhodopirellula.</title>
        <authorList>
            <person name="Wegner C.E."/>
            <person name="Richter-Heitmann T."/>
            <person name="Klindworth A."/>
            <person name="Klockow C."/>
            <person name="Richter M."/>
            <person name="Achstetter T."/>
            <person name="Glockner F.O."/>
            <person name="Harder J."/>
        </authorList>
    </citation>
    <scope>NUCLEOTIDE SEQUENCE [LARGE SCALE GENOMIC DNA]</scope>
    <source>
        <strain evidence="1 2">SH398</strain>
    </source>
</reference>
<evidence type="ECO:0000313" key="1">
    <source>
        <dbReference type="EMBL" id="EMI28694.1"/>
    </source>
</evidence>